<evidence type="ECO:0000256" key="8">
    <source>
        <dbReference type="ARBA" id="ARBA00022927"/>
    </source>
</evidence>
<dbReference type="SUPFAM" id="SSF54523">
    <property type="entry name" value="Pili subunits"/>
    <property type="match status" value="1"/>
</dbReference>
<feature type="domain" description="Trimeric autotransporter adhesin YadA-like head" evidence="13">
    <location>
        <begin position="161"/>
        <end position="185"/>
    </location>
</feature>
<evidence type="ECO:0000256" key="10">
    <source>
        <dbReference type="ARBA" id="ARBA00023237"/>
    </source>
</evidence>
<dbReference type="InterPro" id="IPR045584">
    <property type="entry name" value="Pilin-like"/>
</dbReference>
<feature type="domain" description="Trimeric autotransporter adhesin YadA-like head" evidence="13">
    <location>
        <begin position="247"/>
        <end position="272"/>
    </location>
</feature>
<feature type="domain" description="Trimeric autotransporter adhesin YadA-like C-terminal membrane anchor" evidence="12">
    <location>
        <begin position="832"/>
        <end position="890"/>
    </location>
</feature>
<evidence type="ECO:0000259" key="14">
    <source>
        <dbReference type="Pfam" id="PF05662"/>
    </source>
</evidence>
<comment type="subcellular location">
    <subcellularLocation>
        <location evidence="2">Cell outer membrane</location>
    </subcellularLocation>
    <subcellularLocation>
        <location evidence="1">Cell surface</location>
    </subcellularLocation>
</comment>
<dbReference type="Gene3D" id="2.150.10.10">
    <property type="entry name" value="Serralysin-like metalloprotease, C-terminal"/>
    <property type="match status" value="4"/>
</dbReference>
<keyword evidence="4" id="KW-0813">Transport</keyword>
<feature type="domain" description="Trimeric autotransporter adhesin YadA-like stalk" evidence="14">
    <location>
        <begin position="466"/>
        <end position="508"/>
    </location>
</feature>
<feature type="domain" description="Trimeric autotransporter adhesin YadA-like stalk" evidence="14">
    <location>
        <begin position="291"/>
        <end position="329"/>
    </location>
</feature>
<keyword evidence="10" id="KW-0998">Cell outer membrane</keyword>
<keyword evidence="8" id="KW-0653">Protein transport</keyword>
<dbReference type="Pfam" id="PF03895">
    <property type="entry name" value="YadA_anchor"/>
    <property type="match status" value="1"/>
</dbReference>
<accession>A0A158J391</accession>
<evidence type="ECO:0000256" key="4">
    <source>
        <dbReference type="ARBA" id="ARBA00022448"/>
    </source>
</evidence>
<proteinExistence type="inferred from homology"/>
<dbReference type="SUPFAM" id="SSF101967">
    <property type="entry name" value="Adhesin YadA, collagen-binding domain"/>
    <property type="match status" value="3"/>
</dbReference>
<dbReference type="GO" id="GO:0009986">
    <property type="term" value="C:cell surface"/>
    <property type="evidence" value="ECO:0007669"/>
    <property type="project" value="UniProtKB-SubCell"/>
</dbReference>
<reference evidence="16" key="1">
    <citation type="submission" date="2016-01" db="EMBL/GenBank/DDBJ databases">
        <authorList>
            <person name="Peeters Charlotte."/>
        </authorList>
    </citation>
    <scope>NUCLEOTIDE SEQUENCE</scope>
    <source>
        <strain evidence="16">LMG 22936</strain>
    </source>
</reference>
<dbReference type="Proteomes" id="UP000054717">
    <property type="component" value="Unassembled WGS sequence"/>
</dbReference>
<dbReference type="Pfam" id="PF05662">
    <property type="entry name" value="YadA_stalk"/>
    <property type="match status" value="6"/>
</dbReference>
<evidence type="ECO:0000256" key="5">
    <source>
        <dbReference type="ARBA" id="ARBA00022452"/>
    </source>
</evidence>
<dbReference type="RefSeq" id="WP_087631666.1">
    <property type="nucleotide sequence ID" value="NZ_FCNZ02000014.1"/>
</dbReference>
<keyword evidence="5" id="KW-1134">Transmembrane beta strand</keyword>
<feature type="domain" description="Trimeric autotransporter adhesin YadA-like head" evidence="13">
    <location>
        <begin position="136"/>
        <end position="158"/>
    </location>
</feature>
<evidence type="ECO:0000259" key="13">
    <source>
        <dbReference type="Pfam" id="PF05658"/>
    </source>
</evidence>
<evidence type="ECO:0000256" key="2">
    <source>
        <dbReference type="ARBA" id="ARBA00004442"/>
    </source>
</evidence>
<dbReference type="AlphaFoldDB" id="A0A158J391"/>
<keyword evidence="7" id="KW-0732">Signal</keyword>
<keyword evidence="11" id="KW-1133">Transmembrane helix</keyword>
<dbReference type="CDD" id="cd12820">
    <property type="entry name" value="LbR_YadA-like"/>
    <property type="match status" value="1"/>
</dbReference>
<dbReference type="InterPro" id="IPR008640">
    <property type="entry name" value="Adhesin_Head_dom"/>
</dbReference>
<dbReference type="GO" id="GO:0015031">
    <property type="term" value="P:protein transport"/>
    <property type="evidence" value="ECO:0007669"/>
    <property type="project" value="UniProtKB-KW"/>
</dbReference>
<evidence type="ECO:0000256" key="3">
    <source>
        <dbReference type="ARBA" id="ARBA00005848"/>
    </source>
</evidence>
<protein>
    <recommendedName>
        <fullName evidence="18">YadA domain-containing protein</fullName>
    </recommendedName>
</protein>
<evidence type="ECO:0000313" key="16">
    <source>
        <dbReference type="EMBL" id="SAL63215.1"/>
    </source>
</evidence>
<sequence>MNKVYKSVWNEALGAWVAVSEQGPARGKRSGRVAKAAVALLLSCGAVGVASAASLLGGTNEGASSIAIGAGATGFDDGNLAVGTNAIADGIIGSTAPGISGGVAVGYNAREFGAGSIAIGRDAIVGVAALGGETIDGVALGHSASVTGQSGVAIGSNSAVTGVGAVALGQTATAVSANSVSVGYSTSALGGSDIVVGSQSSANGNGVNAIVLGVHSTATGENAISIGDMTITSANHAEAFGAHATSSATDSLSVGYGATATQASSVALGAGSVASTANTVSVGNASQQRTITYVQAGTLGASSTDAVNGSQLFTTNRNVAQNTTQLQTVASLLGGGAAINPDGSVTAPTYNANGGTQNTVGGAITALDSGLQERVTYDSTAHDKVTLGNVGTPVALTNVKAGALNAASADAVNGSQLYDTNQNLATTNANLTSTNTGLAALSANAVKYDTAAHDIVTFGNSGTPVKLTNVKDATLSATSADAVNGAQLYATNVKVAQNTTDISNLSSSFNGLTNNIDNGQVGIVRQDLTTRVITVGGATDGTTINVAGTAGPRVVTGVANGAVNAKSVDAVNGSQLFNASSTIAAALGGGAGVDSKGGVSAPTYNVGGSQVHNVGAAIDNLDGRVTKNTTDIAALQGNLASVSEVASNAVAYDSKDHTKVTLGGPTPADGTAPAAVQLTNVKDGDLSDTSTDAVNGRQLNATNAKLDAYAGLVNNFQSAGVDYVAVNSTKEPLPVATGTNAVAIGANSTASGNNSVALGANSVADQDNTVSVGSAGNERRVTNVAPGTNGTDAANVNQLNALRNDIGASLTSLQRSAFAGVAAAMAMPNLTPREPGKTVVAAGIGNYKGYSALGAGATYRSRDGAWLVNGAFSVTPHGDAGLRAQVGYEF</sequence>
<keyword evidence="9 11" id="KW-0472">Membrane</keyword>
<organism evidence="16 17">
    <name type="scientific">Caballeronia telluris</name>
    <dbReference type="NCBI Taxonomy" id="326475"/>
    <lineage>
        <taxon>Bacteria</taxon>
        <taxon>Pseudomonadati</taxon>
        <taxon>Pseudomonadota</taxon>
        <taxon>Betaproteobacteria</taxon>
        <taxon>Burkholderiales</taxon>
        <taxon>Burkholderiaceae</taxon>
        <taxon>Caballeronia</taxon>
    </lineage>
</organism>
<evidence type="ECO:0000256" key="11">
    <source>
        <dbReference type="SAM" id="Phobius"/>
    </source>
</evidence>
<feature type="domain" description="Trimeric autotransporter adhesin YadA-like stalk" evidence="14">
    <location>
        <begin position="677"/>
        <end position="719"/>
    </location>
</feature>
<dbReference type="Gene3D" id="3.30.1300.30">
    <property type="entry name" value="GSPII I/J protein-like"/>
    <property type="match status" value="1"/>
</dbReference>
<dbReference type="InterPro" id="IPR008635">
    <property type="entry name" value="Coiled_stalk_dom"/>
</dbReference>
<feature type="domain" description="Trimeric autotransporter adhesin YadA-like head" evidence="13">
    <location>
        <begin position="736"/>
        <end position="762"/>
    </location>
</feature>
<feature type="transmembrane region" description="Helical" evidence="11">
    <location>
        <begin position="36"/>
        <end position="56"/>
    </location>
</feature>
<dbReference type="Pfam" id="PF13018">
    <property type="entry name" value="ESPR"/>
    <property type="match status" value="1"/>
</dbReference>
<comment type="similarity">
    <text evidence="3">Belongs to the autotransporter-2 (AT-2) (TC 1.B.40) family.</text>
</comment>
<dbReference type="GO" id="GO:0009279">
    <property type="term" value="C:cell outer membrane"/>
    <property type="evidence" value="ECO:0007669"/>
    <property type="project" value="UniProtKB-SubCell"/>
</dbReference>
<evidence type="ECO:0000256" key="6">
    <source>
        <dbReference type="ARBA" id="ARBA00022692"/>
    </source>
</evidence>
<feature type="domain" description="Trimeric autotransporter adhesin YadA-like stalk" evidence="14">
    <location>
        <begin position="780"/>
        <end position="814"/>
    </location>
</feature>
<evidence type="ECO:0000256" key="1">
    <source>
        <dbReference type="ARBA" id="ARBA00004241"/>
    </source>
</evidence>
<evidence type="ECO:0008006" key="18">
    <source>
        <dbReference type="Google" id="ProtNLM"/>
    </source>
</evidence>
<dbReference type="InterPro" id="IPR005594">
    <property type="entry name" value="YadA_C"/>
</dbReference>
<gene>
    <name evidence="16" type="ORF">AWB66_03742</name>
</gene>
<keyword evidence="17" id="KW-1185">Reference proteome</keyword>
<name>A0A158J391_9BURK</name>
<evidence type="ECO:0000313" key="17">
    <source>
        <dbReference type="Proteomes" id="UP000054717"/>
    </source>
</evidence>
<dbReference type="Pfam" id="PF05658">
    <property type="entry name" value="YadA_head"/>
    <property type="match status" value="5"/>
</dbReference>
<feature type="domain" description="Trimeric autotransporter adhesin YadA-like head" evidence="13">
    <location>
        <begin position="205"/>
        <end position="227"/>
    </location>
</feature>
<evidence type="ECO:0000259" key="15">
    <source>
        <dbReference type="Pfam" id="PF13018"/>
    </source>
</evidence>
<feature type="domain" description="ESPR" evidence="15">
    <location>
        <begin position="1"/>
        <end position="48"/>
    </location>
</feature>
<dbReference type="InterPro" id="IPR011049">
    <property type="entry name" value="Serralysin-like_metalloprot_C"/>
</dbReference>
<evidence type="ECO:0000259" key="12">
    <source>
        <dbReference type="Pfam" id="PF03895"/>
    </source>
</evidence>
<dbReference type="InterPro" id="IPR024973">
    <property type="entry name" value="ESPR"/>
</dbReference>
<evidence type="ECO:0000256" key="7">
    <source>
        <dbReference type="ARBA" id="ARBA00022729"/>
    </source>
</evidence>
<feature type="domain" description="Trimeric autotransporter adhesin YadA-like stalk" evidence="14">
    <location>
        <begin position="555"/>
        <end position="594"/>
    </location>
</feature>
<feature type="domain" description="Trimeric autotransporter adhesin YadA-like stalk" evidence="14">
    <location>
        <begin position="397"/>
        <end position="438"/>
    </location>
</feature>
<comment type="caution">
    <text evidence="16">The sequence shown here is derived from an EMBL/GenBank/DDBJ whole genome shotgun (WGS) entry which is preliminary data.</text>
</comment>
<evidence type="ECO:0000256" key="9">
    <source>
        <dbReference type="ARBA" id="ARBA00023136"/>
    </source>
</evidence>
<dbReference type="EMBL" id="FCNZ02000014">
    <property type="protein sequence ID" value="SAL63215.1"/>
    <property type="molecule type" value="Genomic_DNA"/>
</dbReference>
<keyword evidence="6 11" id="KW-0812">Transmembrane</keyword>
<dbReference type="Gene3D" id="1.20.5.170">
    <property type="match status" value="4"/>
</dbReference>
<dbReference type="STRING" id="326475.AWB66_03742"/>